<reference evidence="1 2" key="1">
    <citation type="submission" date="2018-09" db="EMBL/GenBank/DDBJ databases">
        <title>Genomic investigation of the strawberry pathogen Phytophthora fragariae indicates pathogenicity is determined by transcriptional variation in three key races.</title>
        <authorList>
            <person name="Adams T.M."/>
            <person name="Armitage A.D."/>
            <person name="Sobczyk M.K."/>
            <person name="Bates H.J."/>
            <person name="Dunwell J.M."/>
            <person name="Nellist C.F."/>
            <person name="Harrison R.J."/>
        </authorList>
    </citation>
    <scope>NUCLEOTIDE SEQUENCE [LARGE SCALE GENOMIC DNA]</scope>
    <source>
        <strain evidence="1 2">NOV-77</strain>
    </source>
</reference>
<comment type="caution">
    <text evidence="1">The sequence shown here is derived from an EMBL/GenBank/DDBJ whole genome shotgun (WGS) entry which is preliminary data.</text>
</comment>
<gene>
    <name evidence="1" type="ORF">PF008_g4938</name>
</gene>
<protein>
    <submittedName>
        <fullName evidence="1">Uncharacterized protein</fullName>
    </submittedName>
</protein>
<dbReference type="AlphaFoldDB" id="A0A6G0S9Z1"/>
<proteinExistence type="predicted"/>
<dbReference type="Proteomes" id="UP000486351">
    <property type="component" value="Unassembled WGS sequence"/>
</dbReference>
<name>A0A6G0S9Z1_9STRA</name>
<accession>A0A6G0S9Z1</accession>
<evidence type="ECO:0000313" key="1">
    <source>
        <dbReference type="EMBL" id="KAE9353556.1"/>
    </source>
</evidence>
<dbReference type="EMBL" id="QXFY01000175">
    <property type="protein sequence ID" value="KAE9353556.1"/>
    <property type="molecule type" value="Genomic_DNA"/>
</dbReference>
<evidence type="ECO:0000313" key="2">
    <source>
        <dbReference type="Proteomes" id="UP000486351"/>
    </source>
</evidence>
<organism evidence="1 2">
    <name type="scientific">Phytophthora fragariae</name>
    <dbReference type="NCBI Taxonomy" id="53985"/>
    <lineage>
        <taxon>Eukaryota</taxon>
        <taxon>Sar</taxon>
        <taxon>Stramenopiles</taxon>
        <taxon>Oomycota</taxon>
        <taxon>Peronosporomycetes</taxon>
        <taxon>Peronosporales</taxon>
        <taxon>Peronosporaceae</taxon>
        <taxon>Phytophthora</taxon>
    </lineage>
</organism>
<sequence>MRMRIVCVFFYNQHRLVLEVQRVRAVLTNALYLEDQAVLIEGYLFYG</sequence>